<feature type="compositionally biased region" description="Low complexity" evidence="1">
    <location>
        <begin position="274"/>
        <end position="289"/>
    </location>
</feature>
<name>A0A183CM92_GLOPA</name>
<feature type="region of interest" description="Disordered" evidence="1">
    <location>
        <begin position="120"/>
        <end position="147"/>
    </location>
</feature>
<feature type="region of interest" description="Disordered" evidence="1">
    <location>
        <begin position="1"/>
        <end position="63"/>
    </location>
</feature>
<evidence type="ECO:0000313" key="2">
    <source>
        <dbReference type="Proteomes" id="UP000050741"/>
    </source>
</evidence>
<organism evidence="2 3">
    <name type="scientific">Globodera pallida</name>
    <name type="common">Potato cyst nematode worm</name>
    <name type="synonym">Heterodera pallida</name>
    <dbReference type="NCBI Taxonomy" id="36090"/>
    <lineage>
        <taxon>Eukaryota</taxon>
        <taxon>Metazoa</taxon>
        <taxon>Ecdysozoa</taxon>
        <taxon>Nematoda</taxon>
        <taxon>Chromadorea</taxon>
        <taxon>Rhabditida</taxon>
        <taxon>Tylenchina</taxon>
        <taxon>Tylenchomorpha</taxon>
        <taxon>Tylenchoidea</taxon>
        <taxon>Heteroderidae</taxon>
        <taxon>Heteroderinae</taxon>
        <taxon>Globodera</taxon>
    </lineage>
</organism>
<reference evidence="2" key="1">
    <citation type="submission" date="2014-05" db="EMBL/GenBank/DDBJ databases">
        <title>The genome and life-stage specific transcriptomes of Globodera pallida elucidate key aspects of plant parasitism by a cyst nematode.</title>
        <authorList>
            <person name="Cotton J.A."/>
            <person name="Lilley C.J."/>
            <person name="Jones L.M."/>
            <person name="Kikuchi T."/>
            <person name="Reid A.J."/>
            <person name="Thorpe P."/>
            <person name="Tsai I.J."/>
            <person name="Beasley H."/>
            <person name="Blok V."/>
            <person name="Cock P.J.A."/>
            <person name="Van den Akker S.E."/>
            <person name="Holroyd N."/>
            <person name="Hunt M."/>
            <person name="Mantelin S."/>
            <person name="Naghra H."/>
            <person name="Pain A."/>
            <person name="Palomares-Rius J.E."/>
            <person name="Zarowiecki M."/>
            <person name="Berriman M."/>
            <person name="Jones J.T."/>
            <person name="Urwin P.E."/>
        </authorList>
    </citation>
    <scope>NUCLEOTIDE SEQUENCE [LARGE SCALE GENOMIC DNA]</scope>
    <source>
        <strain evidence="2">Lindley</strain>
    </source>
</reference>
<reference evidence="3" key="2">
    <citation type="submission" date="2016-06" db="UniProtKB">
        <authorList>
            <consortium name="WormBaseParasite"/>
        </authorList>
    </citation>
    <scope>IDENTIFICATION</scope>
</reference>
<evidence type="ECO:0000256" key="1">
    <source>
        <dbReference type="SAM" id="MobiDB-lite"/>
    </source>
</evidence>
<protein>
    <submittedName>
        <fullName evidence="3">Uncharacterized protein</fullName>
    </submittedName>
</protein>
<feature type="region of interest" description="Disordered" evidence="1">
    <location>
        <begin position="267"/>
        <end position="289"/>
    </location>
</feature>
<proteinExistence type="predicted"/>
<feature type="compositionally biased region" description="Polar residues" evidence="1">
    <location>
        <begin position="40"/>
        <end position="50"/>
    </location>
</feature>
<sequence length="289" mass="30966">MSTNRGRGRAASAAYHHQQMAEPPVRGSGRGAYGRGVDVQQRQQEATPSPSLRGARGGRGVGEHQPLATSVATIPLSAVNPSVVEPTLPARGHHHPTPARGQHPPVVDTTSAARGHNLSIVSPTPARGHHPSVVDTTSAARGQRPPMSRYGAYASFTRQREQLEQNVGPAEKDEQQQPLLAQVVLRMEEHKKAEEESTDGQIQEVMVTPAQHEAIQHEQGGGEDSVVGAISHESSCRTCLFRAEFVHLMRSIGLLLTGFGNAIGGAHNHEQNHHGNAVGNGHNNEQNHH</sequence>
<dbReference type="AlphaFoldDB" id="A0A183CM92"/>
<keyword evidence="2" id="KW-1185">Reference proteome</keyword>
<feature type="region of interest" description="Disordered" evidence="1">
    <location>
        <begin position="84"/>
        <end position="104"/>
    </location>
</feature>
<dbReference type="WBParaSite" id="GPLIN_001399800">
    <property type="protein sequence ID" value="GPLIN_001399800"/>
    <property type="gene ID" value="GPLIN_001399800"/>
</dbReference>
<evidence type="ECO:0000313" key="3">
    <source>
        <dbReference type="WBParaSite" id="GPLIN_001399800"/>
    </source>
</evidence>
<accession>A0A183CM92</accession>
<dbReference type="Proteomes" id="UP000050741">
    <property type="component" value="Unassembled WGS sequence"/>
</dbReference>